<organism evidence="1 2">
    <name type="scientific">Iamia majanohamensis</name>
    <dbReference type="NCBI Taxonomy" id="467976"/>
    <lineage>
        <taxon>Bacteria</taxon>
        <taxon>Bacillati</taxon>
        <taxon>Actinomycetota</taxon>
        <taxon>Acidimicrobiia</taxon>
        <taxon>Acidimicrobiales</taxon>
        <taxon>Iamiaceae</taxon>
        <taxon>Iamia</taxon>
    </lineage>
</organism>
<evidence type="ECO:0008006" key="3">
    <source>
        <dbReference type="Google" id="ProtNLM"/>
    </source>
</evidence>
<keyword evidence="2" id="KW-1185">Reference proteome</keyword>
<sequence>MVVEDDFEFGIYDVDSLETQHSATGRWLQRWCPGIGAVSVDGEFIIPEGGLVDPYQLALDALASVEIAPPAIRTSPSESGRLYVQVPTWLWLASSWWHTYEATANTGRVRSTVRATPVATRWDLGDGRSVSCHGPGTPWRPGSSEDASTCTHTYTRSSATQSGGTFEVAATVTFEVSWTSNIADGGTLPAISRTSTLEVEVGEIQAIGTRGGREP</sequence>
<dbReference type="AlphaFoldDB" id="A0AAF0BWD7"/>
<dbReference type="EMBL" id="CP116942">
    <property type="protein sequence ID" value="WCO67943.1"/>
    <property type="molecule type" value="Genomic_DNA"/>
</dbReference>
<reference evidence="1" key="1">
    <citation type="submission" date="2023-01" db="EMBL/GenBank/DDBJ databases">
        <title>The diversity of Class Acidimicrobiia in South China Sea sediment environments and the proposal of Iamia marina sp. nov., a novel species of the genus Iamia.</title>
        <authorList>
            <person name="He Y."/>
            <person name="Tian X."/>
        </authorList>
    </citation>
    <scope>NUCLEOTIDE SEQUENCE</scope>
    <source>
        <strain evidence="1">DSM 19957</strain>
    </source>
</reference>
<dbReference type="KEGG" id="ima:PO878_04300"/>
<protein>
    <recommendedName>
        <fullName evidence="3">PKD domain-containing protein</fullName>
    </recommendedName>
</protein>
<evidence type="ECO:0000313" key="2">
    <source>
        <dbReference type="Proteomes" id="UP001216390"/>
    </source>
</evidence>
<name>A0AAF0BWD7_9ACTN</name>
<proteinExistence type="predicted"/>
<dbReference type="RefSeq" id="WP_272737460.1">
    <property type="nucleotide sequence ID" value="NZ_CP116942.1"/>
</dbReference>
<gene>
    <name evidence="1" type="ORF">PO878_04300</name>
</gene>
<evidence type="ECO:0000313" key="1">
    <source>
        <dbReference type="EMBL" id="WCO67943.1"/>
    </source>
</evidence>
<accession>A0AAF0BWD7</accession>
<dbReference type="Proteomes" id="UP001216390">
    <property type="component" value="Chromosome"/>
</dbReference>